<dbReference type="PANTHER" id="PTHR21456">
    <property type="entry name" value="FAMILY WITH SEQUENCE SIMILARITY 102"/>
    <property type="match status" value="1"/>
</dbReference>
<dbReference type="AlphaFoldDB" id="A0A8S4QY97"/>
<dbReference type="PANTHER" id="PTHR21456:SF1">
    <property type="entry name" value="C2 NT-TYPE DOMAIN-CONTAINING PROTEIN"/>
    <property type="match status" value="1"/>
</dbReference>
<keyword evidence="4" id="KW-1185">Reference proteome</keyword>
<dbReference type="OrthoDB" id="3365224at2759"/>
<reference evidence="3" key="1">
    <citation type="submission" date="2022-03" db="EMBL/GenBank/DDBJ databases">
        <authorList>
            <person name="Lindestad O."/>
        </authorList>
    </citation>
    <scope>NUCLEOTIDE SEQUENCE</scope>
</reference>
<dbReference type="EMBL" id="CAKXAJ010022409">
    <property type="protein sequence ID" value="CAH2227090.1"/>
    <property type="molecule type" value="Genomic_DNA"/>
</dbReference>
<gene>
    <name evidence="3" type="primary">jg3085</name>
    <name evidence="3" type="ORF">PAEG_LOCUS7624</name>
</gene>
<name>A0A8S4QY97_9NEOP</name>
<protein>
    <submittedName>
        <fullName evidence="3">Jg3085 protein</fullName>
    </submittedName>
</protein>
<dbReference type="InterPro" id="IPR039931">
    <property type="entry name" value="EEIG1/2-like"/>
</dbReference>
<comment type="similarity">
    <text evidence="1">Belongs to the EEIG family.</text>
</comment>
<evidence type="ECO:0000313" key="4">
    <source>
        <dbReference type="Proteomes" id="UP000838756"/>
    </source>
</evidence>
<proteinExistence type="inferred from homology"/>
<accession>A0A8S4QY97</accession>
<sequence length="79" mass="9145">MALVPREEVRKHAVRWNAEFSFVCKMCANANTGVLERALMRVSVRKECKGKLRHLQVGSRLYEDHDTRDRQQFTAASPN</sequence>
<organism evidence="3 4">
    <name type="scientific">Pararge aegeria aegeria</name>
    <dbReference type="NCBI Taxonomy" id="348720"/>
    <lineage>
        <taxon>Eukaryota</taxon>
        <taxon>Metazoa</taxon>
        <taxon>Ecdysozoa</taxon>
        <taxon>Arthropoda</taxon>
        <taxon>Hexapoda</taxon>
        <taxon>Insecta</taxon>
        <taxon>Pterygota</taxon>
        <taxon>Neoptera</taxon>
        <taxon>Endopterygota</taxon>
        <taxon>Lepidoptera</taxon>
        <taxon>Glossata</taxon>
        <taxon>Ditrysia</taxon>
        <taxon>Papilionoidea</taxon>
        <taxon>Nymphalidae</taxon>
        <taxon>Satyrinae</taxon>
        <taxon>Satyrini</taxon>
        <taxon>Parargina</taxon>
        <taxon>Pararge</taxon>
    </lineage>
</organism>
<comment type="caution">
    <text evidence="3">The sequence shown here is derived from an EMBL/GenBank/DDBJ whole genome shotgun (WGS) entry which is preliminary data.</text>
</comment>
<evidence type="ECO:0000259" key="2">
    <source>
        <dbReference type="Pfam" id="PF10358"/>
    </source>
</evidence>
<dbReference type="Proteomes" id="UP000838756">
    <property type="component" value="Unassembled WGS sequence"/>
</dbReference>
<evidence type="ECO:0000313" key="3">
    <source>
        <dbReference type="EMBL" id="CAH2227090.1"/>
    </source>
</evidence>
<feature type="domain" description="C2 NT-type" evidence="2">
    <location>
        <begin position="6"/>
        <end position="51"/>
    </location>
</feature>
<evidence type="ECO:0000256" key="1">
    <source>
        <dbReference type="ARBA" id="ARBA00034780"/>
    </source>
</evidence>
<dbReference type="InterPro" id="IPR019448">
    <property type="entry name" value="NT-C2"/>
</dbReference>
<dbReference type="Pfam" id="PF10358">
    <property type="entry name" value="NT-C2"/>
    <property type="match status" value="1"/>
</dbReference>